<feature type="region of interest" description="Disordered" evidence="1">
    <location>
        <begin position="168"/>
        <end position="254"/>
    </location>
</feature>
<feature type="region of interest" description="Disordered" evidence="1">
    <location>
        <begin position="52"/>
        <end position="82"/>
    </location>
</feature>
<feature type="region of interest" description="Disordered" evidence="1">
    <location>
        <begin position="1"/>
        <end position="25"/>
    </location>
</feature>
<protein>
    <submittedName>
        <fullName evidence="2">Uncharacterized protein</fullName>
    </submittedName>
</protein>
<proteinExistence type="predicted"/>
<organism evidence="2 3">
    <name type="scientific">Streptomyces rimosus subsp. rimosus</name>
    <dbReference type="NCBI Taxonomy" id="132474"/>
    <lineage>
        <taxon>Bacteria</taxon>
        <taxon>Bacillati</taxon>
        <taxon>Actinomycetota</taxon>
        <taxon>Actinomycetes</taxon>
        <taxon>Kitasatosporales</taxon>
        <taxon>Streptomycetaceae</taxon>
        <taxon>Streptomyces</taxon>
    </lineage>
</organism>
<evidence type="ECO:0000313" key="2">
    <source>
        <dbReference type="EMBL" id="UNZ03017.1"/>
    </source>
</evidence>
<accession>A0ABY3YYU9</accession>
<feature type="compositionally biased region" description="Gly residues" evidence="1">
    <location>
        <begin position="14"/>
        <end position="25"/>
    </location>
</feature>
<feature type="compositionally biased region" description="Basic and acidic residues" evidence="1">
    <location>
        <begin position="1"/>
        <end position="12"/>
    </location>
</feature>
<evidence type="ECO:0000256" key="1">
    <source>
        <dbReference type="SAM" id="MobiDB-lite"/>
    </source>
</evidence>
<evidence type="ECO:0000313" key="3">
    <source>
        <dbReference type="Proteomes" id="UP000829494"/>
    </source>
</evidence>
<sequence length="254" mass="26887">MGPENFGREDTGKGPAGKGVGCGGGRYGADARLRRRITRRAHTGAWTVRCRARQARPAHRDGRRSVFRLRAPGPGPLRGGGRRAAWWCGAAAGGPPDRAAGAGGGARRVRSLVDCHHSRPRRPTILTTCCGPVEHGDASTHLCAHSMAKCHPMTSRRLMNVQLRRGGWTKQPKAGGGGPNATGGVGRRRGHRPGRTPVAGARGYARPVRRAVGGRSRYVSRPNAASCYCASRSGRTGDSKKPEEQENPCPAASC</sequence>
<dbReference type="Proteomes" id="UP000829494">
    <property type="component" value="Chromosome"/>
</dbReference>
<dbReference type="EMBL" id="CP094298">
    <property type="protein sequence ID" value="UNZ03017.1"/>
    <property type="molecule type" value="Genomic_DNA"/>
</dbReference>
<name>A0ABY3YYU9_STRRM</name>
<gene>
    <name evidence="2" type="ORF">SRIMR7_12755</name>
</gene>
<feature type="compositionally biased region" description="Gly residues" evidence="1">
    <location>
        <begin position="174"/>
        <end position="185"/>
    </location>
</feature>
<reference evidence="2 3" key="1">
    <citation type="submission" date="2022-03" db="EMBL/GenBank/DDBJ databases">
        <title>Complete genome of Streptomyces rimosus ssp. rimosus R7 (=ATCC 10970).</title>
        <authorList>
            <person name="Beganovic S."/>
            <person name="Ruckert C."/>
            <person name="Busche T."/>
            <person name="Kalinowski J."/>
            <person name="Wittmann C."/>
        </authorList>
    </citation>
    <scope>NUCLEOTIDE SEQUENCE [LARGE SCALE GENOMIC DNA]</scope>
    <source>
        <strain evidence="2 3">R7</strain>
    </source>
</reference>
<keyword evidence="3" id="KW-1185">Reference proteome</keyword>
<feature type="compositionally biased region" description="Basic and acidic residues" evidence="1">
    <location>
        <begin position="235"/>
        <end position="244"/>
    </location>
</feature>